<name>A0A2N7X6M6_9BURK</name>
<evidence type="ECO:0000256" key="4">
    <source>
        <dbReference type="ARBA" id="ARBA00022676"/>
    </source>
</evidence>
<dbReference type="Pfam" id="PF13506">
    <property type="entry name" value="Glyco_transf_21"/>
    <property type="match status" value="1"/>
</dbReference>
<dbReference type="GO" id="GO:0008120">
    <property type="term" value="F:ceramide glucosyltransferase activity"/>
    <property type="evidence" value="ECO:0007669"/>
    <property type="project" value="TreeGrafter"/>
</dbReference>
<comment type="subcellular location">
    <subcellularLocation>
        <location evidence="1">Membrane</location>
        <topology evidence="1">Multi-pass membrane protein</topology>
    </subcellularLocation>
</comment>
<keyword evidence="11" id="KW-1185">Reference proteome</keyword>
<comment type="pathway">
    <text evidence="2">Lipid metabolism; sphingolipid metabolism.</text>
</comment>
<evidence type="ECO:0000256" key="7">
    <source>
        <dbReference type="ARBA" id="ARBA00022989"/>
    </source>
</evidence>
<dbReference type="GO" id="GO:0016020">
    <property type="term" value="C:membrane"/>
    <property type="evidence" value="ECO:0007669"/>
    <property type="project" value="UniProtKB-SubCell"/>
</dbReference>
<organism evidence="10 11">
    <name type="scientific">Trinickia symbiotica</name>
    <dbReference type="NCBI Taxonomy" id="863227"/>
    <lineage>
        <taxon>Bacteria</taxon>
        <taxon>Pseudomonadati</taxon>
        <taxon>Pseudomonadota</taxon>
        <taxon>Betaproteobacteria</taxon>
        <taxon>Burkholderiales</taxon>
        <taxon>Burkholderiaceae</taxon>
        <taxon>Trinickia</taxon>
    </lineage>
</organism>
<dbReference type="GO" id="GO:0006679">
    <property type="term" value="P:glucosylceramide biosynthetic process"/>
    <property type="evidence" value="ECO:0007669"/>
    <property type="project" value="TreeGrafter"/>
</dbReference>
<dbReference type="EMBL" id="PNYC01000004">
    <property type="protein sequence ID" value="PMS37418.1"/>
    <property type="molecule type" value="Genomic_DNA"/>
</dbReference>
<dbReference type="NCBIfam" id="TIGR03472">
    <property type="entry name" value="HpnI"/>
    <property type="match status" value="1"/>
</dbReference>
<feature type="transmembrane region" description="Helical" evidence="9">
    <location>
        <begin position="39"/>
        <end position="63"/>
    </location>
</feature>
<dbReference type="PANTHER" id="PTHR12726:SF0">
    <property type="entry name" value="CERAMIDE GLUCOSYLTRANSFERASE"/>
    <property type="match status" value="1"/>
</dbReference>
<dbReference type="InterPro" id="IPR025993">
    <property type="entry name" value="Ceramide_glucosylTrfase"/>
</dbReference>
<dbReference type="OrthoDB" id="9030258at2"/>
<evidence type="ECO:0000313" key="11">
    <source>
        <dbReference type="Proteomes" id="UP000235777"/>
    </source>
</evidence>
<keyword evidence="7 9" id="KW-1133">Transmembrane helix</keyword>
<evidence type="ECO:0000256" key="5">
    <source>
        <dbReference type="ARBA" id="ARBA00022679"/>
    </source>
</evidence>
<evidence type="ECO:0000256" key="3">
    <source>
        <dbReference type="ARBA" id="ARBA00004991"/>
    </source>
</evidence>
<dbReference type="Proteomes" id="UP000235777">
    <property type="component" value="Unassembled WGS sequence"/>
</dbReference>
<dbReference type="InterPro" id="IPR017835">
    <property type="entry name" value="Hopen-assoc_HpnI"/>
</dbReference>
<comment type="caution">
    <text evidence="10">The sequence shown here is derived from an EMBL/GenBank/DDBJ whole genome shotgun (WGS) entry which is preliminary data.</text>
</comment>
<feature type="transmembrane region" description="Helical" evidence="9">
    <location>
        <begin position="324"/>
        <end position="348"/>
    </location>
</feature>
<keyword evidence="6 9" id="KW-0812">Transmembrane</keyword>
<feature type="transmembrane region" description="Helical" evidence="9">
    <location>
        <begin position="368"/>
        <end position="392"/>
    </location>
</feature>
<accession>A0A2N7X6M6</accession>
<evidence type="ECO:0000256" key="9">
    <source>
        <dbReference type="SAM" id="Phobius"/>
    </source>
</evidence>
<protein>
    <submittedName>
        <fullName evidence="10">Glucosyltransferase</fullName>
    </submittedName>
</protein>
<dbReference type="Gene3D" id="3.90.550.10">
    <property type="entry name" value="Spore Coat Polysaccharide Biosynthesis Protein SpsA, Chain A"/>
    <property type="match status" value="1"/>
</dbReference>
<keyword evidence="8 9" id="KW-0472">Membrane</keyword>
<reference evidence="10 11" key="1">
    <citation type="submission" date="2018-01" db="EMBL/GenBank/DDBJ databases">
        <title>Whole genome analyses suggest that Burkholderia sensu lato contains two further novel genera in the rhizoxinica-symbiotica group Mycetohabitans gen. nov., and Trinickia gen. nov.: implications for the evolution of diazotrophy and nodulation in the Burkholderiaceae.</title>
        <authorList>
            <person name="Estrada-de los Santos P."/>
            <person name="Palmer M."/>
            <person name="Chavez-Ramirez B."/>
            <person name="Beukes C."/>
            <person name="Steenkamp E.T."/>
            <person name="Hirsch A.M."/>
            <person name="Manyaka P."/>
            <person name="Maluk M."/>
            <person name="Lafos M."/>
            <person name="Crook M."/>
            <person name="Gross E."/>
            <person name="Simon M.F."/>
            <person name="Bueno dos Reis Junior F."/>
            <person name="Poole P.S."/>
            <person name="Venter S.N."/>
            <person name="James E.K."/>
        </authorList>
    </citation>
    <scope>NUCLEOTIDE SEQUENCE [LARGE SCALE GENOMIC DNA]</scope>
    <source>
        <strain evidence="10 11">JPY 581</strain>
    </source>
</reference>
<dbReference type="STRING" id="863227.GCA_000373005_01598"/>
<dbReference type="RefSeq" id="WP_083925570.1">
    <property type="nucleotide sequence ID" value="NZ_KB890168.1"/>
</dbReference>
<keyword evidence="4" id="KW-0328">Glycosyltransferase</keyword>
<comment type="pathway">
    <text evidence="3">Sphingolipid metabolism.</text>
</comment>
<evidence type="ECO:0000256" key="6">
    <source>
        <dbReference type="ARBA" id="ARBA00022692"/>
    </source>
</evidence>
<evidence type="ECO:0000256" key="1">
    <source>
        <dbReference type="ARBA" id="ARBA00004141"/>
    </source>
</evidence>
<dbReference type="CDD" id="cd02520">
    <property type="entry name" value="Glucosylceramide_synthase"/>
    <property type="match status" value="1"/>
</dbReference>
<keyword evidence="5 10" id="KW-0808">Transferase</keyword>
<evidence type="ECO:0000313" key="10">
    <source>
        <dbReference type="EMBL" id="PMS37418.1"/>
    </source>
</evidence>
<gene>
    <name evidence="10" type="ORF">C0Z20_08935</name>
</gene>
<dbReference type="SUPFAM" id="SSF53448">
    <property type="entry name" value="Nucleotide-diphospho-sugar transferases"/>
    <property type="match status" value="1"/>
</dbReference>
<dbReference type="InterPro" id="IPR029044">
    <property type="entry name" value="Nucleotide-diphossugar_trans"/>
</dbReference>
<evidence type="ECO:0000256" key="2">
    <source>
        <dbReference type="ARBA" id="ARBA00004760"/>
    </source>
</evidence>
<dbReference type="PANTHER" id="PTHR12726">
    <property type="entry name" value="CERAMIDE GLUCOSYLTRANSFERASE"/>
    <property type="match status" value="1"/>
</dbReference>
<sequence length="411" mass="44954">MRQLTWLACLVGVVAALELLVRAGTSDAAHLLTQLPAFIFSVAALFGILYTLLATVLVCRFFAQPTSEPTSFPPVTIVKPLHGDEWELLSNLKSFCEQEYPGPIQFLFGVQDSADPALKAVETLQRLYPDAHVTVVTDTRMHGPNRKISNILNMMPHALHDLLVFADSDVSAPPDYLRHVIGELQKPNVGLVTCVYRGRPGPGLWPRLSAQWINYHFMPSVMTGLALGLARPCFGQTIATRRTTLERIGGFGQFAHLLAEDNAIGEAVRKTGQKVAIPPLVVSHTCEEPSARALAAHELRWSRTIRAVDPLGHLGSVLTHPVPLALLAALLSEGAAWACLLVLAALLARITLKCLSDSAVREPGRDLWLLPLRDVASFAVLIVSFFSTRVIWRGASFEVDRNGLLRPVQDK</sequence>
<evidence type="ECO:0000256" key="8">
    <source>
        <dbReference type="ARBA" id="ARBA00023136"/>
    </source>
</evidence>
<proteinExistence type="predicted"/>
<dbReference type="AlphaFoldDB" id="A0A2N7X6M6"/>